<dbReference type="EMBL" id="JAGYPG010000001">
    <property type="protein sequence ID" value="MBS4193933.1"/>
    <property type="molecule type" value="Genomic_DNA"/>
</dbReference>
<dbReference type="FunFam" id="3.90.45.10:FF:000005">
    <property type="entry name" value="Peptide deformylase"/>
    <property type="match status" value="1"/>
</dbReference>
<feature type="binding site" evidence="6">
    <location>
        <position position="136"/>
    </location>
    <ligand>
        <name>Fe cation</name>
        <dbReference type="ChEBI" id="CHEBI:24875"/>
    </ligand>
</feature>
<keyword evidence="2 6" id="KW-0479">Metal-binding</keyword>
<feature type="active site" evidence="6">
    <location>
        <position position="133"/>
    </location>
</feature>
<evidence type="ECO:0000313" key="7">
    <source>
        <dbReference type="EMBL" id="MBS4193933.1"/>
    </source>
</evidence>
<feature type="binding site" evidence="6">
    <location>
        <position position="132"/>
    </location>
    <ligand>
        <name>Fe cation</name>
        <dbReference type="ChEBI" id="CHEBI:24875"/>
    </ligand>
</feature>
<dbReference type="HAMAP" id="MF_00163">
    <property type="entry name" value="Pep_deformylase"/>
    <property type="match status" value="1"/>
</dbReference>
<dbReference type="PRINTS" id="PR01576">
    <property type="entry name" value="PDEFORMYLASE"/>
</dbReference>
<evidence type="ECO:0000256" key="1">
    <source>
        <dbReference type="ARBA" id="ARBA00010759"/>
    </source>
</evidence>
<reference evidence="7 8" key="1">
    <citation type="submission" date="2021-05" db="EMBL/GenBank/DDBJ databases">
        <title>Novel Bacillus species.</title>
        <authorList>
            <person name="Liu G."/>
        </authorList>
    </citation>
    <scope>NUCLEOTIDE SEQUENCE [LARGE SCALE GENOMIC DNA]</scope>
    <source>
        <strain evidence="8">FJAT-49780</strain>
    </source>
</reference>
<evidence type="ECO:0000256" key="6">
    <source>
        <dbReference type="HAMAP-Rule" id="MF_00163"/>
    </source>
</evidence>
<comment type="caution">
    <text evidence="7">The sequence shown here is derived from an EMBL/GenBank/DDBJ whole genome shotgun (WGS) entry which is preliminary data.</text>
</comment>
<keyword evidence="4 6" id="KW-0648">Protein biosynthesis</keyword>
<dbReference type="GO" id="GO:0042586">
    <property type="term" value="F:peptide deformylase activity"/>
    <property type="evidence" value="ECO:0007669"/>
    <property type="project" value="UniProtKB-UniRule"/>
</dbReference>
<evidence type="ECO:0000256" key="2">
    <source>
        <dbReference type="ARBA" id="ARBA00022723"/>
    </source>
</evidence>
<dbReference type="GO" id="GO:0006412">
    <property type="term" value="P:translation"/>
    <property type="evidence" value="ECO:0007669"/>
    <property type="project" value="UniProtKB-UniRule"/>
</dbReference>
<dbReference type="NCBIfam" id="TIGR00079">
    <property type="entry name" value="pept_deformyl"/>
    <property type="match status" value="1"/>
</dbReference>
<dbReference type="PANTHER" id="PTHR10458">
    <property type="entry name" value="PEPTIDE DEFORMYLASE"/>
    <property type="match status" value="1"/>
</dbReference>
<accession>A0A942TC15</accession>
<sequence>MAILTIVQHPSGILEQKCEQVTEFETELHQLLDDMYETMIAADGVGLAAPQIGIRKQIAVIEVDEEEGRLELINPKIVGRNGEQTDIEGCLSFPGLYGTVSRFYTITVKAKNRYGEDFTLTADEYLARVIQHEMDHLNGVLFTSKIIDYIDEEDLESSEDE</sequence>
<comment type="function">
    <text evidence="6">Removes the formyl group from the N-terminal Met of newly synthesized proteins. Requires at least a dipeptide for an efficient rate of reaction. N-terminal L-methionine is a prerequisite for activity but the enzyme has broad specificity at other positions.</text>
</comment>
<dbReference type="CDD" id="cd00487">
    <property type="entry name" value="Pep_deformylase"/>
    <property type="match status" value="1"/>
</dbReference>
<keyword evidence="8" id="KW-1185">Reference proteome</keyword>
<keyword evidence="3 6" id="KW-0378">Hydrolase</keyword>
<evidence type="ECO:0000256" key="5">
    <source>
        <dbReference type="ARBA" id="ARBA00023004"/>
    </source>
</evidence>
<evidence type="ECO:0000256" key="3">
    <source>
        <dbReference type="ARBA" id="ARBA00022801"/>
    </source>
</evidence>
<dbReference type="InterPro" id="IPR036821">
    <property type="entry name" value="Peptide_deformylase_sf"/>
</dbReference>
<keyword evidence="5 6" id="KW-0408">Iron</keyword>
<dbReference type="PANTHER" id="PTHR10458:SF22">
    <property type="entry name" value="PEPTIDE DEFORMYLASE"/>
    <property type="match status" value="1"/>
</dbReference>
<dbReference type="GO" id="GO:0046872">
    <property type="term" value="F:metal ion binding"/>
    <property type="evidence" value="ECO:0007669"/>
    <property type="project" value="UniProtKB-KW"/>
</dbReference>
<name>A0A942TC15_9BACI</name>
<dbReference type="AlphaFoldDB" id="A0A942TC15"/>
<protein>
    <recommendedName>
        <fullName evidence="6">Peptide deformylase</fullName>
        <shortName evidence="6">PDF</shortName>
        <ecNumber evidence="6">3.5.1.88</ecNumber>
    </recommendedName>
    <alternativeName>
        <fullName evidence="6">Polypeptide deformylase</fullName>
    </alternativeName>
</protein>
<dbReference type="PIRSF" id="PIRSF004749">
    <property type="entry name" value="Pep_def"/>
    <property type="match status" value="1"/>
</dbReference>
<evidence type="ECO:0000313" key="8">
    <source>
        <dbReference type="Proteomes" id="UP000681414"/>
    </source>
</evidence>
<dbReference type="Gene3D" id="3.90.45.10">
    <property type="entry name" value="Peptide deformylase"/>
    <property type="match status" value="1"/>
</dbReference>
<gene>
    <name evidence="6" type="primary">def</name>
    <name evidence="7" type="ORF">KHA97_02445</name>
</gene>
<comment type="cofactor">
    <cofactor evidence="6">
        <name>Fe(2+)</name>
        <dbReference type="ChEBI" id="CHEBI:29033"/>
    </cofactor>
    <text evidence="6">Binds 1 Fe(2+) ion.</text>
</comment>
<dbReference type="InterPro" id="IPR023635">
    <property type="entry name" value="Peptide_deformylase"/>
</dbReference>
<evidence type="ECO:0000256" key="4">
    <source>
        <dbReference type="ARBA" id="ARBA00022917"/>
    </source>
</evidence>
<feature type="binding site" evidence="6">
    <location>
        <position position="90"/>
    </location>
    <ligand>
        <name>Fe cation</name>
        <dbReference type="ChEBI" id="CHEBI:24875"/>
    </ligand>
</feature>
<proteinExistence type="inferred from homology"/>
<dbReference type="NCBIfam" id="NF001159">
    <property type="entry name" value="PRK00150.1-3"/>
    <property type="match status" value="1"/>
</dbReference>
<dbReference type="EC" id="3.5.1.88" evidence="6"/>
<dbReference type="Proteomes" id="UP000681414">
    <property type="component" value="Unassembled WGS sequence"/>
</dbReference>
<comment type="catalytic activity">
    <reaction evidence="6">
        <text>N-terminal N-formyl-L-methionyl-[peptide] + H2O = N-terminal L-methionyl-[peptide] + formate</text>
        <dbReference type="Rhea" id="RHEA:24420"/>
        <dbReference type="Rhea" id="RHEA-COMP:10639"/>
        <dbReference type="Rhea" id="RHEA-COMP:10640"/>
        <dbReference type="ChEBI" id="CHEBI:15377"/>
        <dbReference type="ChEBI" id="CHEBI:15740"/>
        <dbReference type="ChEBI" id="CHEBI:49298"/>
        <dbReference type="ChEBI" id="CHEBI:64731"/>
        <dbReference type="EC" id="3.5.1.88"/>
    </reaction>
</comment>
<organism evidence="7 8">
    <name type="scientific">Lederbergia citri</name>
    <dbReference type="NCBI Taxonomy" id="2833580"/>
    <lineage>
        <taxon>Bacteria</taxon>
        <taxon>Bacillati</taxon>
        <taxon>Bacillota</taxon>
        <taxon>Bacilli</taxon>
        <taxon>Bacillales</taxon>
        <taxon>Bacillaceae</taxon>
        <taxon>Lederbergia</taxon>
    </lineage>
</organism>
<dbReference type="RefSeq" id="WP_213123164.1">
    <property type="nucleotide sequence ID" value="NZ_JAGYPG010000001.1"/>
</dbReference>
<comment type="similarity">
    <text evidence="1 6">Belongs to the polypeptide deformylase family.</text>
</comment>
<dbReference type="SUPFAM" id="SSF56420">
    <property type="entry name" value="Peptide deformylase"/>
    <property type="match status" value="1"/>
</dbReference>
<dbReference type="Pfam" id="PF01327">
    <property type="entry name" value="Pep_deformylase"/>
    <property type="match status" value="1"/>
</dbReference>